<evidence type="ECO:0000313" key="2">
    <source>
        <dbReference type="Proteomes" id="UP000016562"/>
    </source>
</evidence>
<organism evidence="1 2">
    <name type="scientific">Vibrio ezurae NBRC 102218</name>
    <dbReference type="NCBI Taxonomy" id="1219080"/>
    <lineage>
        <taxon>Bacteria</taxon>
        <taxon>Pseudomonadati</taxon>
        <taxon>Pseudomonadota</taxon>
        <taxon>Gammaproteobacteria</taxon>
        <taxon>Vibrionales</taxon>
        <taxon>Vibrionaceae</taxon>
        <taxon>Vibrio</taxon>
    </lineage>
</organism>
<dbReference type="OrthoDB" id="476710at2"/>
<gene>
    <name evidence="1" type="ORF">VEZ01S_19_00470</name>
</gene>
<sequence length="371" mass="41794">MKKLMKKLIKKYMPKKSASIFNVGCDGTDKPRALICYLTDAFYAKSTSFKYNTNRLECMSIVNKFLEYGFIVDIVSCNDNFESNEEYDLVFGFGAGYRNAKLKKIGKRVLYCTEGHPEASLINELERVNYYKDRHNKKVNIVRSGIYYSASDYLIADYCVCMGSHNQEYIIDNLNIPRNRLFDITPTAIQGKVKSKFSGKRNILWLGSNGLVHKGLDVLIEAVNSSHNSVNLHVCGVNKKELKKICQISEKIIVHGLVDVNSSYFEGILDDCDFIALASCSEGVATGVLTGIKSGLIPITTISCGIPHGIKKFTLHSYKVNDIKENLLSIVSLDDDKLIDMYDYNSAFVRDKFNLEHYNNQLSEILDVVVA</sequence>
<dbReference type="EMBL" id="BATM01000019">
    <property type="protein sequence ID" value="GAD79632.1"/>
    <property type="molecule type" value="Genomic_DNA"/>
</dbReference>
<dbReference type="SUPFAM" id="SSF53756">
    <property type="entry name" value="UDP-Glycosyltransferase/glycogen phosphorylase"/>
    <property type="match status" value="1"/>
</dbReference>
<dbReference type="RefSeq" id="WP_021713341.1">
    <property type="nucleotide sequence ID" value="NZ_BATM01000019.1"/>
</dbReference>
<dbReference type="STRING" id="1219080.VEZ01S_19_00470"/>
<reference evidence="1 2" key="1">
    <citation type="submission" date="2013-09" db="EMBL/GenBank/DDBJ databases">
        <title>Whole genome shotgun sequence of Vibrio ezurae NBRC 102218.</title>
        <authorList>
            <person name="Yoshida I."/>
            <person name="Hosoyama A."/>
            <person name="Numata M."/>
            <person name="Hashimoto M."/>
            <person name="Hosoyama Y."/>
            <person name="Tsuchikane K."/>
            <person name="Noguchi M."/>
            <person name="Hirakata S."/>
            <person name="Ichikawa N."/>
            <person name="Ohji S."/>
            <person name="Yamazoe A."/>
            <person name="Fujita N."/>
        </authorList>
    </citation>
    <scope>NUCLEOTIDE SEQUENCE [LARGE SCALE GENOMIC DNA]</scope>
    <source>
        <strain evidence="1 2">NBRC 102218</strain>
    </source>
</reference>
<proteinExistence type="predicted"/>
<evidence type="ECO:0000313" key="1">
    <source>
        <dbReference type="EMBL" id="GAD79632.1"/>
    </source>
</evidence>
<dbReference type="Gene3D" id="3.40.50.2000">
    <property type="entry name" value="Glycogen Phosphorylase B"/>
    <property type="match status" value="1"/>
</dbReference>
<protein>
    <submittedName>
        <fullName evidence="1">Uncharacterized protein</fullName>
    </submittedName>
</protein>
<dbReference type="Proteomes" id="UP000016562">
    <property type="component" value="Unassembled WGS sequence"/>
</dbReference>
<name>U3B2F9_9VIBR</name>
<dbReference type="AlphaFoldDB" id="U3B2F9"/>
<dbReference type="Pfam" id="PF13692">
    <property type="entry name" value="Glyco_trans_1_4"/>
    <property type="match status" value="1"/>
</dbReference>
<accession>U3B2F9</accession>
<dbReference type="eggNOG" id="COG0438">
    <property type="taxonomic scope" value="Bacteria"/>
</dbReference>
<comment type="caution">
    <text evidence="1">The sequence shown here is derived from an EMBL/GenBank/DDBJ whole genome shotgun (WGS) entry which is preliminary data.</text>
</comment>
<keyword evidence="2" id="KW-1185">Reference proteome</keyword>